<comment type="similarity">
    <text evidence="2">Belongs to the peroxidase family.</text>
</comment>
<dbReference type="AlphaFoldDB" id="A0A7J6LVR1"/>
<dbReference type="InterPro" id="IPR002016">
    <property type="entry name" value="Haem_peroxidase"/>
</dbReference>
<name>A0A7J6LVR1_PERCH</name>
<evidence type="ECO:0000313" key="5">
    <source>
        <dbReference type="Proteomes" id="UP000591131"/>
    </source>
</evidence>
<proteinExistence type="inferred from homology"/>
<evidence type="ECO:0000313" key="4">
    <source>
        <dbReference type="EMBL" id="KAF4662911.1"/>
    </source>
</evidence>
<dbReference type="GO" id="GO:0004601">
    <property type="term" value="F:peroxidase activity"/>
    <property type="evidence" value="ECO:0007669"/>
    <property type="project" value="InterPro"/>
</dbReference>
<keyword evidence="5" id="KW-1185">Reference proteome</keyword>
<dbReference type="Gene3D" id="1.10.420.10">
    <property type="entry name" value="Peroxidase, domain 2"/>
    <property type="match status" value="2"/>
</dbReference>
<feature type="domain" description="Plant heme peroxidase family profile" evidence="3">
    <location>
        <begin position="443"/>
        <end position="648"/>
    </location>
</feature>
<comment type="caution">
    <text evidence="4">The sequence shown here is derived from an EMBL/GenBank/DDBJ whole genome shotgun (WGS) entry which is preliminary data.</text>
</comment>
<dbReference type="GO" id="GO:0042744">
    <property type="term" value="P:hydrogen peroxide catabolic process"/>
    <property type="evidence" value="ECO:0007669"/>
    <property type="project" value="TreeGrafter"/>
</dbReference>
<gene>
    <name evidence="4" type="ORF">FOL47_006000</name>
</gene>
<dbReference type="CDD" id="cd00691">
    <property type="entry name" value="ascorbate_peroxidase"/>
    <property type="match status" value="2"/>
</dbReference>
<evidence type="ECO:0000259" key="3">
    <source>
        <dbReference type="PROSITE" id="PS50873"/>
    </source>
</evidence>
<dbReference type="EMBL" id="JAAPAO010000332">
    <property type="protein sequence ID" value="KAF4662911.1"/>
    <property type="molecule type" value="Genomic_DNA"/>
</dbReference>
<dbReference type="PRINTS" id="PR00459">
    <property type="entry name" value="ASPEROXIDASE"/>
</dbReference>
<organism evidence="4 5">
    <name type="scientific">Perkinsus chesapeaki</name>
    <name type="common">Clam parasite</name>
    <name type="synonym">Perkinsus andrewsi</name>
    <dbReference type="NCBI Taxonomy" id="330153"/>
    <lineage>
        <taxon>Eukaryota</taxon>
        <taxon>Sar</taxon>
        <taxon>Alveolata</taxon>
        <taxon>Perkinsozoa</taxon>
        <taxon>Perkinsea</taxon>
        <taxon>Perkinsida</taxon>
        <taxon>Perkinsidae</taxon>
        <taxon>Perkinsus</taxon>
    </lineage>
</organism>
<dbReference type="GO" id="GO:0034599">
    <property type="term" value="P:cellular response to oxidative stress"/>
    <property type="evidence" value="ECO:0007669"/>
    <property type="project" value="InterPro"/>
</dbReference>
<accession>A0A7J6LVR1</accession>
<dbReference type="PROSITE" id="PS50873">
    <property type="entry name" value="PEROXIDASE_4"/>
    <property type="match status" value="2"/>
</dbReference>
<reference evidence="4 5" key="1">
    <citation type="submission" date="2020-04" db="EMBL/GenBank/DDBJ databases">
        <title>Perkinsus chesapeaki whole genome sequence.</title>
        <authorList>
            <person name="Bogema D.R."/>
        </authorList>
    </citation>
    <scope>NUCLEOTIDE SEQUENCE [LARGE SCALE GENOMIC DNA]</scope>
    <source>
        <strain evidence="4">ATCC PRA-425</strain>
    </source>
</reference>
<keyword evidence="1" id="KW-0560">Oxidoreductase</keyword>
<feature type="domain" description="Plant heme peroxidase family profile" evidence="3">
    <location>
        <begin position="125"/>
        <end position="335"/>
    </location>
</feature>
<dbReference type="InterPro" id="IPR044831">
    <property type="entry name" value="Ccp1-like"/>
</dbReference>
<dbReference type="Proteomes" id="UP000591131">
    <property type="component" value="Unassembled WGS sequence"/>
</dbReference>
<sequence length="648" mass="70667">MGNIIECCRGDRSQPVPTGASSSTARPVLPTPVVTRNVDTAQYTKDLQALAADLSAMIDRLNCDPIIVRYAWHDAGTYDKSLPWPQCGGPSAGIIYDTELSHGANAGLMKARRFLQPIKAKYPNVSWADTIQLASACAVKHCGGPDMMPNMKFGRKDISGPEECPPEGRLPMPQGADHLRTIFYRMGFNDQEIVALSGGHTIGRAFKDRSGTVEESSGHGTQYTNGEAVARLDGKDGIGMKGGRSWCRKWLKFDNEYFVNILEDAKAKSKTDNGLLVLESDNCLVTDPSFRKYVEIYAKDNNKFLCDYAQAHIKLSQLGCQYIVDGGINIGSTSKPVPAPANAEVVRPAAPASGQVDTVQYSKDIKAMAAELTAMIDRLNCDPIIVRFAWHDSGTYDKSLPWPQCGGASGGIIYDVELAHGANAGLPKALKFLQPIKAKYPNVSWADTIQLASACAVKHCGGPDLIPYMMFGRRDISGPEDCPPEGRLPNPEGADHLRKIFYRMGFNDQEIVALSGGHTIGRAFKDRSGVVKEAAGSGTQYTNGTYVARNDGKDGIGMKGGRSWCRKWLKFDNEYFVNILDDAKAKSKTDNGLLVLESDNCLVTDPSFRKYVEIYAKDNNKFLCDYAQAHIKLSQLGCQYIVDGGIKA</sequence>
<dbReference type="SUPFAM" id="SSF48113">
    <property type="entry name" value="Heme-dependent peroxidases"/>
    <property type="match status" value="2"/>
</dbReference>
<dbReference type="PRINTS" id="PR00458">
    <property type="entry name" value="PEROXIDASE"/>
</dbReference>
<dbReference type="InterPro" id="IPR019793">
    <property type="entry name" value="Peroxidases_heam-ligand_BS"/>
</dbReference>
<dbReference type="Gene3D" id="1.10.520.10">
    <property type="match status" value="2"/>
</dbReference>
<dbReference type="InterPro" id="IPR010255">
    <property type="entry name" value="Haem_peroxidase_sf"/>
</dbReference>
<dbReference type="GO" id="GO:0020037">
    <property type="term" value="F:heme binding"/>
    <property type="evidence" value="ECO:0007669"/>
    <property type="project" value="InterPro"/>
</dbReference>
<dbReference type="PANTHER" id="PTHR31356:SF66">
    <property type="entry name" value="CATALASE-PEROXIDASE"/>
    <property type="match status" value="1"/>
</dbReference>
<dbReference type="InterPro" id="IPR002207">
    <property type="entry name" value="Peroxidase_I"/>
</dbReference>
<dbReference type="PROSITE" id="PS00435">
    <property type="entry name" value="PEROXIDASE_1"/>
    <property type="match status" value="2"/>
</dbReference>
<dbReference type="OrthoDB" id="2859658at2759"/>
<dbReference type="GO" id="GO:0000302">
    <property type="term" value="P:response to reactive oxygen species"/>
    <property type="evidence" value="ECO:0007669"/>
    <property type="project" value="TreeGrafter"/>
</dbReference>
<evidence type="ECO:0000256" key="1">
    <source>
        <dbReference type="ARBA" id="ARBA00023002"/>
    </source>
</evidence>
<dbReference type="PANTHER" id="PTHR31356">
    <property type="entry name" value="THYLAKOID LUMENAL 29 KDA PROTEIN, CHLOROPLASTIC-RELATED"/>
    <property type="match status" value="1"/>
</dbReference>
<evidence type="ECO:0000256" key="2">
    <source>
        <dbReference type="RuleBase" id="RU004241"/>
    </source>
</evidence>
<protein>
    <recommendedName>
        <fullName evidence="3">Plant heme peroxidase family profile domain-containing protein</fullName>
    </recommendedName>
</protein>
<dbReference type="Pfam" id="PF00141">
    <property type="entry name" value="peroxidase"/>
    <property type="match status" value="2"/>
</dbReference>